<dbReference type="SMART" id="SM00182">
    <property type="entry name" value="CULLIN"/>
    <property type="match status" value="1"/>
</dbReference>
<dbReference type="Gene3D" id="1.10.10.10">
    <property type="entry name" value="Winged helix-like DNA-binding domain superfamily/Winged helix DNA-binding domain"/>
    <property type="match status" value="1"/>
</dbReference>
<dbReference type="PROSITE" id="PS50069">
    <property type="entry name" value="CULLIN_2"/>
    <property type="match status" value="1"/>
</dbReference>
<dbReference type="InterPro" id="IPR036388">
    <property type="entry name" value="WH-like_DNA-bd_sf"/>
</dbReference>
<keyword evidence="8" id="KW-1185">Reference proteome</keyword>
<keyword evidence="2" id="KW-1017">Isopeptide bond</keyword>
<dbReference type="InterPro" id="IPR045093">
    <property type="entry name" value="Cullin"/>
</dbReference>
<dbReference type="InterPro" id="IPR019559">
    <property type="entry name" value="Cullin_neddylation_domain"/>
</dbReference>
<evidence type="ECO:0000259" key="6">
    <source>
        <dbReference type="PROSITE" id="PS50069"/>
    </source>
</evidence>
<dbReference type="Pfam" id="PF00888">
    <property type="entry name" value="Cullin"/>
    <property type="match status" value="1"/>
</dbReference>
<feature type="domain" description="Cullin family profile" evidence="6">
    <location>
        <begin position="238"/>
        <end position="469"/>
    </location>
</feature>
<dbReference type="PANTHER" id="PTHR11932">
    <property type="entry name" value="CULLIN"/>
    <property type="match status" value="1"/>
</dbReference>
<dbReference type="InterPro" id="IPR036317">
    <property type="entry name" value="Cullin_homology_sf"/>
</dbReference>
<dbReference type="EMBL" id="JAUJYN010000002">
    <property type="protein sequence ID" value="KAK1279137.1"/>
    <property type="molecule type" value="Genomic_DNA"/>
</dbReference>
<dbReference type="FunFam" id="1.20.1310.10:FF:000002">
    <property type="entry name" value="cullin-3 isoform X1"/>
    <property type="match status" value="1"/>
</dbReference>
<comment type="caution">
    <text evidence="7">The sequence shown here is derived from an EMBL/GenBank/DDBJ whole genome shotgun (WGS) entry which is preliminary data.</text>
</comment>
<organism evidence="7 8">
    <name type="scientific">Acorus gramineus</name>
    <name type="common">Dwarf sweet flag</name>
    <dbReference type="NCBI Taxonomy" id="55184"/>
    <lineage>
        <taxon>Eukaryota</taxon>
        <taxon>Viridiplantae</taxon>
        <taxon>Streptophyta</taxon>
        <taxon>Embryophyta</taxon>
        <taxon>Tracheophyta</taxon>
        <taxon>Spermatophyta</taxon>
        <taxon>Magnoliopsida</taxon>
        <taxon>Liliopsida</taxon>
        <taxon>Acoraceae</taxon>
        <taxon>Acorus</taxon>
    </lineage>
</organism>
<accession>A0AAV9BS28</accession>
<evidence type="ECO:0000313" key="7">
    <source>
        <dbReference type="EMBL" id="KAK1279137.1"/>
    </source>
</evidence>
<dbReference type="SUPFAM" id="SSF46785">
    <property type="entry name" value="Winged helix' DNA-binding domain"/>
    <property type="match status" value="1"/>
</dbReference>
<sequence length="594" mass="68566">MKEDMETKIERGFMALNEAFELMINAIDGNAILGEQAWPGFSESALEELIHQEREGEWLNESVVKVQANLFVSVTDGELEEAYENDFERELLARTVTYYAGKAAKISTTSLADYMIMVEDCLKWERYIANRYFPPSTELKLLEMEDLSRMFALFSKIDKGLDSICDKFLKCIIEDGIGLIKQAEDKSGQKKDFVGRLIELHVKYMNYVENCFESHSIFRKALRDAFELLCNKTVDGNSISEIVCFYIDNILKKGGGKSEKLKEPIEETFDKIIGLLNYVQGKDLFAEFYRNKLASRLLNGSSTSDDNERSLLTKIKLQFGMQLTSKMEGMITDMTLAREKQTEFVNYLDAFPQEHPGVDLTVTVLTTGFWPTYNISYPEIPQEMGSCIEAYKSFYTCVTRKHTLTWLFSLGTCIMTGKFDARPIEMSLTTYQAVLLLLFNDCDRLSFREIASQLKLPNDEVLRLLHSLSCSKYKILNKEPNNKIISVRDVFEFNPKFNDKMRRIKIPTPPLCEKKKVIEEVDKDRRYEIDAAIVRIMKSRKVLAYQLLISECIQQLSARFVPDVKVIKKRIEELIARDFLERDTTDSDAFRYLP</sequence>
<evidence type="ECO:0000256" key="5">
    <source>
        <dbReference type="RuleBase" id="RU003829"/>
    </source>
</evidence>
<keyword evidence="3" id="KW-0832">Ubl conjugation</keyword>
<dbReference type="InterPro" id="IPR016158">
    <property type="entry name" value="Cullin_homology"/>
</dbReference>
<name>A0AAV9BS28_ACOGR</name>
<dbReference type="SUPFAM" id="SSF74788">
    <property type="entry name" value="Cullin repeat-like"/>
    <property type="match status" value="1"/>
</dbReference>
<dbReference type="Proteomes" id="UP001179952">
    <property type="component" value="Unassembled WGS sequence"/>
</dbReference>
<dbReference type="SUPFAM" id="SSF75632">
    <property type="entry name" value="Cullin homology domain"/>
    <property type="match status" value="1"/>
</dbReference>
<evidence type="ECO:0000256" key="3">
    <source>
        <dbReference type="ARBA" id="ARBA00022843"/>
    </source>
</evidence>
<reference evidence="7" key="1">
    <citation type="journal article" date="2023" name="Nat. Commun.">
        <title>Diploid and tetraploid genomes of Acorus and the evolution of monocots.</title>
        <authorList>
            <person name="Ma L."/>
            <person name="Liu K.W."/>
            <person name="Li Z."/>
            <person name="Hsiao Y.Y."/>
            <person name="Qi Y."/>
            <person name="Fu T."/>
            <person name="Tang G.D."/>
            <person name="Zhang D."/>
            <person name="Sun W.H."/>
            <person name="Liu D.K."/>
            <person name="Li Y."/>
            <person name="Chen G.Z."/>
            <person name="Liu X.D."/>
            <person name="Liao X.Y."/>
            <person name="Jiang Y.T."/>
            <person name="Yu X."/>
            <person name="Hao Y."/>
            <person name="Huang J."/>
            <person name="Zhao X.W."/>
            <person name="Ke S."/>
            <person name="Chen Y.Y."/>
            <person name="Wu W.L."/>
            <person name="Hsu J.L."/>
            <person name="Lin Y.F."/>
            <person name="Huang M.D."/>
            <person name="Li C.Y."/>
            <person name="Huang L."/>
            <person name="Wang Z.W."/>
            <person name="Zhao X."/>
            <person name="Zhong W.Y."/>
            <person name="Peng D.H."/>
            <person name="Ahmad S."/>
            <person name="Lan S."/>
            <person name="Zhang J.S."/>
            <person name="Tsai W.C."/>
            <person name="Van de Peer Y."/>
            <person name="Liu Z.J."/>
        </authorList>
    </citation>
    <scope>NUCLEOTIDE SEQUENCE</scope>
    <source>
        <strain evidence="7">SCP</strain>
    </source>
</reference>
<dbReference type="Pfam" id="PF26557">
    <property type="entry name" value="Cullin_AB"/>
    <property type="match status" value="1"/>
</dbReference>
<dbReference type="FunFam" id="1.10.10.10:FF:000503">
    <property type="entry name" value="Cullin-1"/>
    <property type="match status" value="1"/>
</dbReference>
<dbReference type="InterPro" id="IPR016159">
    <property type="entry name" value="Cullin_repeat-like_dom_sf"/>
</dbReference>
<evidence type="ECO:0000256" key="4">
    <source>
        <dbReference type="PROSITE-ProRule" id="PRU00330"/>
    </source>
</evidence>
<comment type="similarity">
    <text evidence="1 4 5">Belongs to the cullin family.</text>
</comment>
<proteinExistence type="inferred from homology"/>
<dbReference type="AlphaFoldDB" id="A0AAV9BS28"/>
<dbReference type="InterPro" id="IPR036390">
    <property type="entry name" value="WH_DNA-bd_sf"/>
</dbReference>
<evidence type="ECO:0000313" key="8">
    <source>
        <dbReference type="Proteomes" id="UP001179952"/>
    </source>
</evidence>
<dbReference type="Gene3D" id="3.30.230.130">
    <property type="entry name" value="Cullin, Chain C, Domain 2"/>
    <property type="match status" value="1"/>
</dbReference>
<dbReference type="Gene3D" id="1.20.1310.10">
    <property type="entry name" value="Cullin Repeats"/>
    <property type="match status" value="3"/>
</dbReference>
<dbReference type="InterPro" id="IPR059120">
    <property type="entry name" value="Cullin-like_AB"/>
</dbReference>
<evidence type="ECO:0000256" key="1">
    <source>
        <dbReference type="ARBA" id="ARBA00006019"/>
    </source>
</evidence>
<evidence type="ECO:0000256" key="2">
    <source>
        <dbReference type="ARBA" id="ARBA00022499"/>
    </source>
</evidence>
<dbReference type="InterPro" id="IPR001373">
    <property type="entry name" value="Cullin_N"/>
</dbReference>
<dbReference type="Pfam" id="PF10557">
    <property type="entry name" value="Cullin_Nedd8"/>
    <property type="match status" value="1"/>
</dbReference>
<reference evidence="7" key="2">
    <citation type="submission" date="2023-06" db="EMBL/GenBank/DDBJ databases">
        <authorList>
            <person name="Ma L."/>
            <person name="Liu K.-W."/>
            <person name="Li Z."/>
            <person name="Hsiao Y.-Y."/>
            <person name="Qi Y."/>
            <person name="Fu T."/>
            <person name="Tang G."/>
            <person name="Zhang D."/>
            <person name="Sun W.-H."/>
            <person name="Liu D.-K."/>
            <person name="Li Y."/>
            <person name="Chen G.-Z."/>
            <person name="Liu X.-D."/>
            <person name="Liao X.-Y."/>
            <person name="Jiang Y.-T."/>
            <person name="Yu X."/>
            <person name="Hao Y."/>
            <person name="Huang J."/>
            <person name="Zhao X.-W."/>
            <person name="Ke S."/>
            <person name="Chen Y.-Y."/>
            <person name="Wu W.-L."/>
            <person name="Hsu J.-L."/>
            <person name="Lin Y.-F."/>
            <person name="Huang M.-D."/>
            <person name="Li C.-Y."/>
            <person name="Huang L."/>
            <person name="Wang Z.-W."/>
            <person name="Zhao X."/>
            <person name="Zhong W.-Y."/>
            <person name="Peng D.-H."/>
            <person name="Ahmad S."/>
            <person name="Lan S."/>
            <person name="Zhang J.-S."/>
            <person name="Tsai W.-C."/>
            <person name="Van De Peer Y."/>
            <person name="Liu Z.-J."/>
        </authorList>
    </citation>
    <scope>NUCLEOTIDE SEQUENCE</scope>
    <source>
        <strain evidence="7">SCP</strain>
        <tissue evidence="7">Leaves</tissue>
    </source>
</reference>
<protein>
    <submittedName>
        <fullName evidence="7">Cullin-1</fullName>
    </submittedName>
</protein>
<dbReference type="GO" id="GO:0006511">
    <property type="term" value="P:ubiquitin-dependent protein catabolic process"/>
    <property type="evidence" value="ECO:0007669"/>
    <property type="project" value="InterPro"/>
</dbReference>
<gene>
    <name evidence="7" type="ORF">QJS04_geneDACA003299</name>
</gene>
<dbReference type="SMART" id="SM00884">
    <property type="entry name" value="Cullin_Nedd8"/>
    <property type="match status" value="1"/>
</dbReference>
<dbReference type="GO" id="GO:0031625">
    <property type="term" value="F:ubiquitin protein ligase binding"/>
    <property type="evidence" value="ECO:0007669"/>
    <property type="project" value="InterPro"/>
</dbReference>